<dbReference type="VEuPathDB" id="FungiDB:AMAG_17546"/>
<dbReference type="InterPro" id="IPR016163">
    <property type="entry name" value="Ald_DH_C"/>
</dbReference>
<dbReference type="STRING" id="578462.A0A0L0TFJ0"/>
<reference evidence="4" key="2">
    <citation type="submission" date="2009-11" db="EMBL/GenBank/DDBJ databases">
        <title>The Genome Sequence of Allomyces macrogynus strain ATCC 38327.</title>
        <authorList>
            <consortium name="The Broad Institute Genome Sequencing Platform"/>
            <person name="Russ C."/>
            <person name="Cuomo C."/>
            <person name="Shea T."/>
            <person name="Young S.K."/>
            <person name="Zeng Q."/>
            <person name="Koehrsen M."/>
            <person name="Haas B."/>
            <person name="Borodovsky M."/>
            <person name="Guigo R."/>
            <person name="Alvarado L."/>
            <person name="Berlin A."/>
            <person name="Borenstein D."/>
            <person name="Chen Z."/>
            <person name="Engels R."/>
            <person name="Freedman E."/>
            <person name="Gellesch M."/>
            <person name="Goldberg J."/>
            <person name="Griggs A."/>
            <person name="Gujja S."/>
            <person name="Heiman D."/>
            <person name="Hepburn T."/>
            <person name="Howarth C."/>
            <person name="Jen D."/>
            <person name="Larson L."/>
            <person name="Lewis B."/>
            <person name="Mehta T."/>
            <person name="Park D."/>
            <person name="Pearson M."/>
            <person name="Roberts A."/>
            <person name="Saif S."/>
            <person name="Shenoy N."/>
            <person name="Sisk P."/>
            <person name="Stolte C."/>
            <person name="Sykes S."/>
            <person name="Walk T."/>
            <person name="White J."/>
            <person name="Yandava C."/>
            <person name="Burger G."/>
            <person name="Gray M.W."/>
            <person name="Holland P.W.H."/>
            <person name="King N."/>
            <person name="Lang F.B.F."/>
            <person name="Roger A.J."/>
            <person name="Ruiz-Trillo I."/>
            <person name="Lander E."/>
            <person name="Nusbaum C."/>
        </authorList>
    </citation>
    <scope>NUCLEOTIDE SEQUENCE [LARGE SCALE GENOMIC DNA]</scope>
    <source>
        <strain evidence="4">ATCC 38327</strain>
    </source>
</reference>
<feature type="domain" description="Aldehyde dehydrogenase" evidence="2">
    <location>
        <begin position="51"/>
        <end position="463"/>
    </location>
</feature>
<dbReference type="GO" id="GO:0006574">
    <property type="term" value="P:L-valine catabolic process"/>
    <property type="evidence" value="ECO:0007669"/>
    <property type="project" value="TreeGrafter"/>
</dbReference>
<feature type="compositionally biased region" description="Low complexity" evidence="1">
    <location>
        <begin position="517"/>
        <end position="543"/>
    </location>
</feature>
<dbReference type="FunFam" id="3.40.309.10:FF:000002">
    <property type="entry name" value="Methylmalonate-semialdehyde dehydrogenase (Acylating)"/>
    <property type="match status" value="1"/>
</dbReference>
<evidence type="ECO:0000256" key="1">
    <source>
        <dbReference type="SAM" id="MobiDB-lite"/>
    </source>
</evidence>
<evidence type="ECO:0000259" key="2">
    <source>
        <dbReference type="Pfam" id="PF00171"/>
    </source>
</evidence>
<gene>
    <name evidence="3" type="ORF">AMAG_17546</name>
</gene>
<dbReference type="OrthoDB" id="310895at2759"/>
<sequence length="648" mass="67458">MLQPTPSATTSTAIDPTKMPHDGTPSTGTMKPVDLANYIAGSRTVPAAGTPTMPVTTPHSGAVIAYVPLSSASDVRLAVEAAAAAFPAWSARTVKDRVQIVLRYHHLIASKYADELADLIVKEHGKTKAEALAEIAKGNETVEYACALPELVSGRIQEVSRGVLCQDRRVPLGVVATIVPFNFPFMVPHWTLPIALALGNTVVLKPSEKVPLTMTRAAEIWAEAGLPAGVLNLVHGTAETVTALVDAPQVQVVTFVGTSRVAEIVHQRARALNKRVLALGGAKNHLVAVPDCNVTMAAQDIVNSFCGCSGQRCMAASVLLVVGDQPALIDAVVAKARALTEREVGPVIDAASVTRIRGYIDDAEKAPGVKVLLDGRDWTQRLAPGTFVGPTILLHTNPADRALHDEIFGPVLSILQVPDLATAIKIENANPYGNAACIYTSSGHVAEQCAARFQAGMVGVNIGVPVPLSLVAQIAPAKLTMCNPFAVPMTITRMRGGAYVSRDPGTTAALASPPPAISTRRASSSAASTSSGSSSGTDPLTPSMELVPSASASTDDDEDPLAPPYAGAPCMGTFDAHVMLYVPGFATVTCDEPVPMGLQLGLAQLRALAASGGSLKVDCRCVIDCRVGQCVLAGVPYRQDGVSVLVTL</sequence>
<dbReference type="SUPFAM" id="SSF53720">
    <property type="entry name" value="ALDH-like"/>
    <property type="match status" value="1"/>
</dbReference>
<reference evidence="3 4" key="1">
    <citation type="submission" date="2009-11" db="EMBL/GenBank/DDBJ databases">
        <title>Annotation of Allomyces macrogynus ATCC 38327.</title>
        <authorList>
            <consortium name="The Broad Institute Genome Sequencing Platform"/>
            <person name="Russ C."/>
            <person name="Cuomo C."/>
            <person name="Burger G."/>
            <person name="Gray M.W."/>
            <person name="Holland P.W.H."/>
            <person name="King N."/>
            <person name="Lang F.B.F."/>
            <person name="Roger A.J."/>
            <person name="Ruiz-Trillo I."/>
            <person name="Young S.K."/>
            <person name="Zeng Q."/>
            <person name="Gargeya S."/>
            <person name="Fitzgerald M."/>
            <person name="Haas B."/>
            <person name="Abouelleil A."/>
            <person name="Alvarado L."/>
            <person name="Arachchi H.M."/>
            <person name="Berlin A."/>
            <person name="Chapman S.B."/>
            <person name="Gearin G."/>
            <person name="Goldberg J."/>
            <person name="Griggs A."/>
            <person name="Gujja S."/>
            <person name="Hansen M."/>
            <person name="Heiman D."/>
            <person name="Howarth C."/>
            <person name="Larimer J."/>
            <person name="Lui A."/>
            <person name="MacDonald P.J.P."/>
            <person name="McCowen C."/>
            <person name="Montmayeur A."/>
            <person name="Murphy C."/>
            <person name="Neiman D."/>
            <person name="Pearson M."/>
            <person name="Priest M."/>
            <person name="Roberts A."/>
            <person name="Saif S."/>
            <person name="Shea T."/>
            <person name="Sisk P."/>
            <person name="Stolte C."/>
            <person name="Sykes S."/>
            <person name="Wortman J."/>
            <person name="Nusbaum C."/>
            <person name="Birren B."/>
        </authorList>
    </citation>
    <scope>NUCLEOTIDE SEQUENCE [LARGE SCALE GENOMIC DNA]</scope>
    <source>
        <strain evidence="3 4">ATCC 38327</strain>
    </source>
</reference>
<dbReference type="Gene3D" id="3.40.309.10">
    <property type="entry name" value="Aldehyde Dehydrogenase, Chain A, domain 2"/>
    <property type="match status" value="1"/>
</dbReference>
<protein>
    <submittedName>
        <fullName evidence="3">Methylmalonate-semialdehyde dehydrogenase (Acylating)</fullName>
    </submittedName>
</protein>
<organism evidence="3 4">
    <name type="scientific">Allomyces macrogynus (strain ATCC 38327)</name>
    <name type="common">Allomyces javanicus var. macrogynus</name>
    <dbReference type="NCBI Taxonomy" id="578462"/>
    <lineage>
        <taxon>Eukaryota</taxon>
        <taxon>Fungi</taxon>
        <taxon>Fungi incertae sedis</taxon>
        <taxon>Blastocladiomycota</taxon>
        <taxon>Blastocladiomycetes</taxon>
        <taxon>Blastocladiales</taxon>
        <taxon>Blastocladiaceae</taxon>
        <taxon>Allomyces</taxon>
    </lineage>
</organism>
<dbReference type="InterPro" id="IPR015590">
    <property type="entry name" value="Aldehyde_DH_dom"/>
</dbReference>
<feature type="region of interest" description="Disordered" evidence="1">
    <location>
        <begin position="1"/>
        <end position="27"/>
    </location>
</feature>
<keyword evidence="4" id="KW-1185">Reference proteome</keyword>
<evidence type="ECO:0000313" key="4">
    <source>
        <dbReference type="Proteomes" id="UP000054350"/>
    </source>
</evidence>
<evidence type="ECO:0000313" key="3">
    <source>
        <dbReference type="EMBL" id="KNE73379.1"/>
    </source>
</evidence>
<dbReference type="EMBL" id="GG745399">
    <property type="protein sequence ID" value="KNE73379.1"/>
    <property type="molecule type" value="Genomic_DNA"/>
</dbReference>
<name>A0A0L0TFJ0_ALLM3</name>
<dbReference type="InterPro" id="IPR016161">
    <property type="entry name" value="Ald_DH/histidinol_DH"/>
</dbReference>
<dbReference type="GO" id="GO:0006210">
    <property type="term" value="P:thymine catabolic process"/>
    <property type="evidence" value="ECO:0007669"/>
    <property type="project" value="TreeGrafter"/>
</dbReference>
<dbReference type="InterPro" id="IPR010061">
    <property type="entry name" value="MeMal-semiAld_DH"/>
</dbReference>
<dbReference type="PANTHER" id="PTHR43866:SF4">
    <property type="entry name" value="MALONATE-SEMIALDEHYDE DEHYDROGENASE"/>
    <property type="match status" value="1"/>
</dbReference>
<feature type="region of interest" description="Disordered" evidence="1">
    <location>
        <begin position="509"/>
        <end position="564"/>
    </location>
</feature>
<dbReference type="Pfam" id="PF00171">
    <property type="entry name" value="Aldedh"/>
    <property type="match status" value="1"/>
</dbReference>
<dbReference type="Proteomes" id="UP000054350">
    <property type="component" value="Unassembled WGS sequence"/>
</dbReference>
<dbReference type="Gene3D" id="3.40.605.10">
    <property type="entry name" value="Aldehyde Dehydrogenase, Chain A, domain 1"/>
    <property type="match status" value="1"/>
</dbReference>
<dbReference type="GO" id="GO:0004491">
    <property type="term" value="F:methylmalonate-semialdehyde dehydrogenase (acylating, NAD) activity"/>
    <property type="evidence" value="ECO:0007669"/>
    <property type="project" value="InterPro"/>
</dbReference>
<dbReference type="AlphaFoldDB" id="A0A0L0TFJ0"/>
<dbReference type="InterPro" id="IPR016162">
    <property type="entry name" value="Ald_DH_N"/>
</dbReference>
<feature type="compositionally biased region" description="Polar residues" evidence="1">
    <location>
        <begin position="1"/>
        <end position="14"/>
    </location>
</feature>
<dbReference type="eggNOG" id="KOG2449">
    <property type="taxonomic scope" value="Eukaryota"/>
</dbReference>
<proteinExistence type="predicted"/>
<dbReference type="PANTHER" id="PTHR43866">
    <property type="entry name" value="MALONATE-SEMIALDEHYDE DEHYDROGENASE"/>
    <property type="match status" value="1"/>
</dbReference>
<accession>A0A0L0TFJ0</accession>